<dbReference type="Gene3D" id="3.30.450.40">
    <property type="match status" value="1"/>
</dbReference>
<keyword evidence="7" id="KW-1185">Reference proteome</keyword>
<dbReference type="PROSITE" id="PS51077">
    <property type="entry name" value="HTH_ICLR"/>
    <property type="match status" value="1"/>
</dbReference>
<dbReference type="SUPFAM" id="SSF46785">
    <property type="entry name" value="Winged helix' DNA-binding domain"/>
    <property type="match status" value="1"/>
</dbReference>
<dbReference type="PANTHER" id="PTHR30136:SF35">
    <property type="entry name" value="HTH-TYPE TRANSCRIPTIONAL REGULATOR RV1719"/>
    <property type="match status" value="1"/>
</dbReference>
<evidence type="ECO:0000259" key="4">
    <source>
        <dbReference type="PROSITE" id="PS51077"/>
    </source>
</evidence>
<dbReference type="InterPro" id="IPR029016">
    <property type="entry name" value="GAF-like_dom_sf"/>
</dbReference>
<dbReference type="RefSeq" id="WP_167527700.1">
    <property type="nucleotide sequence ID" value="NZ_AP021874.1"/>
</dbReference>
<dbReference type="Gene3D" id="1.10.10.10">
    <property type="entry name" value="Winged helix-like DNA-binding domain superfamily/Winged helix DNA-binding domain"/>
    <property type="match status" value="1"/>
</dbReference>
<feature type="domain" description="HTH iclR-type" evidence="4">
    <location>
        <begin position="13"/>
        <end position="75"/>
    </location>
</feature>
<sequence length="262" mass="27831">MTKPADKSAGYQAPAVHKAFHLLRTVAQSRQPFGLTGLAKKLGYSKSTTHGLVHALLREGALVQGADGRKLHLGPTVIDLAFSSWNSIKMVEAVQPVIDRLRDRIKETLVLGALICNRILILAAAESADPLKISASPGTVLPLFAGAAGKVFLAAKPPGEAQQLIRENGLPFHTPRSITDEGKYLAVLEEARSNGYCVDDEEYLTGVRAVAVALNNIKGPPMAFWAVGLSNRMDDDKIAHAIGVMTAASGKLRGILDQGPGD</sequence>
<dbReference type="PANTHER" id="PTHR30136">
    <property type="entry name" value="HELIX-TURN-HELIX TRANSCRIPTIONAL REGULATOR, ICLR FAMILY"/>
    <property type="match status" value="1"/>
</dbReference>
<dbReference type="InterPro" id="IPR005471">
    <property type="entry name" value="Tscrpt_reg_IclR_N"/>
</dbReference>
<dbReference type="KEGG" id="dalk:DSCA_20800"/>
<evidence type="ECO:0000259" key="5">
    <source>
        <dbReference type="PROSITE" id="PS51078"/>
    </source>
</evidence>
<evidence type="ECO:0000256" key="2">
    <source>
        <dbReference type="ARBA" id="ARBA00023125"/>
    </source>
</evidence>
<dbReference type="SMART" id="SM00346">
    <property type="entry name" value="HTH_ICLR"/>
    <property type="match status" value="1"/>
</dbReference>
<evidence type="ECO:0000256" key="1">
    <source>
        <dbReference type="ARBA" id="ARBA00023015"/>
    </source>
</evidence>
<evidence type="ECO:0000313" key="6">
    <source>
        <dbReference type="EMBL" id="BBO68150.1"/>
    </source>
</evidence>
<evidence type="ECO:0000256" key="3">
    <source>
        <dbReference type="ARBA" id="ARBA00023163"/>
    </source>
</evidence>
<dbReference type="GO" id="GO:0045892">
    <property type="term" value="P:negative regulation of DNA-templated transcription"/>
    <property type="evidence" value="ECO:0007669"/>
    <property type="project" value="TreeGrafter"/>
</dbReference>
<keyword evidence="1" id="KW-0805">Transcription regulation</keyword>
<dbReference type="PROSITE" id="PS51078">
    <property type="entry name" value="ICLR_ED"/>
    <property type="match status" value="1"/>
</dbReference>
<name>A0A5K7YJ50_9BACT</name>
<dbReference type="GO" id="GO:0003700">
    <property type="term" value="F:DNA-binding transcription factor activity"/>
    <property type="evidence" value="ECO:0007669"/>
    <property type="project" value="TreeGrafter"/>
</dbReference>
<keyword evidence="2" id="KW-0238">DNA-binding</keyword>
<dbReference type="Proteomes" id="UP000427906">
    <property type="component" value="Chromosome"/>
</dbReference>
<proteinExistence type="predicted"/>
<dbReference type="Pfam" id="PF01614">
    <property type="entry name" value="IclR_C"/>
    <property type="match status" value="1"/>
</dbReference>
<accession>A0A5K7YJ50</accession>
<feature type="domain" description="IclR-ED" evidence="5">
    <location>
        <begin position="76"/>
        <end position="258"/>
    </location>
</feature>
<dbReference type="AlphaFoldDB" id="A0A5K7YJ50"/>
<gene>
    <name evidence="6" type="primary">iclR</name>
    <name evidence="6" type="ORF">DSCA_20800</name>
</gene>
<dbReference type="Pfam" id="PF09339">
    <property type="entry name" value="HTH_IclR"/>
    <property type="match status" value="1"/>
</dbReference>
<organism evidence="6 7">
    <name type="scientific">Desulfosarcina alkanivorans</name>
    <dbReference type="NCBI Taxonomy" id="571177"/>
    <lineage>
        <taxon>Bacteria</taxon>
        <taxon>Pseudomonadati</taxon>
        <taxon>Thermodesulfobacteriota</taxon>
        <taxon>Desulfobacteria</taxon>
        <taxon>Desulfobacterales</taxon>
        <taxon>Desulfosarcinaceae</taxon>
        <taxon>Desulfosarcina</taxon>
    </lineage>
</organism>
<dbReference type="GO" id="GO:0003677">
    <property type="term" value="F:DNA binding"/>
    <property type="evidence" value="ECO:0007669"/>
    <property type="project" value="UniProtKB-KW"/>
</dbReference>
<dbReference type="InterPro" id="IPR036388">
    <property type="entry name" value="WH-like_DNA-bd_sf"/>
</dbReference>
<dbReference type="InterPro" id="IPR050707">
    <property type="entry name" value="HTH_MetabolicPath_Reg"/>
</dbReference>
<dbReference type="EMBL" id="AP021874">
    <property type="protein sequence ID" value="BBO68150.1"/>
    <property type="molecule type" value="Genomic_DNA"/>
</dbReference>
<protein>
    <submittedName>
        <fullName evidence="6">IclR family transcriptional regulator</fullName>
    </submittedName>
</protein>
<reference evidence="6 7" key="1">
    <citation type="submission" date="2019-11" db="EMBL/GenBank/DDBJ databases">
        <title>Comparative genomics of hydrocarbon-degrading Desulfosarcina strains.</title>
        <authorList>
            <person name="Watanabe M."/>
            <person name="Kojima H."/>
            <person name="Fukui M."/>
        </authorList>
    </citation>
    <scope>NUCLEOTIDE SEQUENCE [LARGE SCALE GENOMIC DNA]</scope>
    <source>
        <strain evidence="6 7">PL12</strain>
    </source>
</reference>
<dbReference type="InterPro" id="IPR014757">
    <property type="entry name" value="Tscrpt_reg_IclR_C"/>
</dbReference>
<keyword evidence="3" id="KW-0804">Transcription</keyword>
<dbReference type="SUPFAM" id="SSF55781">
    <property type="entry name" value="GAF domain-like"/>
    <property type="match status" value="1"/>
</dbReference>
<dbReference type="InterPro" id="IPR036390">
    <property type="entry name" value="WH_DNA-bd_sf"/>
</dbReference>
<evidence type="ECO:0000313" key="7">
    <source>
        <dbReference type="Proteomes" id="UP000427906"/>
    </source>
</evidence>